<comment type="caution">
    <text evidence="8">The sequence shown here is derived from an EMBL/GenBank/DDBJ whole genome shotgun (WGS) entry which is preliminary data.</text>
</comment>
<gene>
    <name evidence="6 8" type="primary">hisB</name>
    <name evidence="8" type="ORF">GMD78_15605</name>
</gene>
<dbReference type="EC" id="4.2.1.19" evidence="6 7"/>
<organism evidence="8 9">
    <name type="scientific">Ornithinibacillus caprae</name>
    <dbReference type="NCBI Taxonomy" id="2678566"/>
    <lineage>
        <taxon>Bacteria</taxon>
        <taxon>Bacillati</taxon>
        <taxon>Bacillota</taxon>
        <taxon>Bacilli</taxon>
        <taxon>Bacillales</taxon>
        <taxon>Bacillaceae</taxon>
        <taxon>Ornithinibacillus</taxon>
    </lineage>
</organism>
<dbReference type="NCBIfam" id="NF002115">
    <property type="entry name" value="PRK00951.2-5"/>
    <property type="match status" value="1"/>
</dbReference>
<dbReference type="NCBIfam" id="NF002109">
    <property type="entry name" value="PRK00951.1-5"/>
    <property type="match status" value="1"/>
</dbReference>
<dbReference type="InterPro" id="IPR038494">
    <property type="entry name" value="IGPD_sf"/>
</dbReference>
<dbReference type="PROSITE" id="PS00954">
    <property type="entry name" value="IGP_DEHYDRATASE_1"/>
    <property type="match status" value="1"/>
</dbReference>
<dbReference type="PROSITE" id="PS00955">
    <property type="entry name" value="IGP_DEHYDRATASE_2"/>
    <property type="match status" value="1"/>
</dbReference>
<evidence type="ECO:0000256" key="7">
    <source>
        <dbReference type="RuleBase" id="RU000599"/>
    </source>
</evidence>
<dbReference type="CDD" id="cd07914">
    <property type="entry name" value="IGPD"/>
    <property type="match status" value="1"/>
</dbReference>
<dbReference type="SUPFAM" id="SSF54211">
    <property type="entry name" value="Ribosomal protein S5 domain 2-like"/>
    <property type="match status" value="2"/>
</dbReference>
<dbReference type="PANTHER" id="PTHR23133">
    <property type="entry name" value="IMIDAZOLEGLYCEROL-PHOSPHATE DEHYDRATASE HIS7"/>
    <property type="match status" value="1"/>
</dbReference>
<name>A0A6N8FK07_9BACI</name>
<reference evidence="8 9" key="1">
    <citation type="submission" date="2019-11" db="EMBL/GenBank/DDBJ databases">
        <authorList>
            <person name="Li X."/>
        </authorList>
    </citation>
    <scope>NUCLEOTIDE SEQUENCE [LARGE SCALE GENOMIC DNA]</scope>
    <source>
        <strain evidence="8 9">L9</strain>
    </source>
</reference>
<keyword evidence="6" id="KW-0963">Cytoplasm</keyword>
<keyword evidence="5 6" id="KW-0456">Lyase</keyword>
<dbReference type="GO" id="GO:0004424">
    <property type="term" value="F:imidazoleglycerol-phosphate dehydratase activity"/>
    <property type="evidence" value="ECO:0007669"/>
    <property type="project" value="UniProtKB-UniRule"/>
</dbReference>
<evidence type="ECO:0000256" key="5">
    <source>
        <dbReference type="ARBA" id="ARBA00023239"/>
    </source>
</evidence>
<dbReference type="GO" id="GO:0005737">
    <property type="term" value="C:cytoplasm"/>
    <property type="evidence" value="ECO:0007669"/>
    <property type="project" value="UniProtKB-SubCell"/>
</dbReference>
<dbReference type="NCBIfam" id="NF002111">
    <property type="entry name" value="PRK00951.2-1"/>
    <property type="match status" value="1"/>
</dbReference>
<dbReference type="InterPro" id="IPR020565">
    <property type="entry name" value="ImidazoleglycerP_deHydtase_CS"/>
</dbReference>
<dbReference type="InterPro" id="IPR000807">
    <property type="entry name" value="ImidazoleglycerolP_deHydtase"/>
</dbReference>
<dbReference type="NCBIfam" id="NF002114">
    <property type="entry name" value="PRK00951.2-4"/>
    <property type="match status" value="1"/>
</dbReference>
<dbReference type="FunFam" id="3.30.230.40:FF:000003">
    <property type="entry name" value="Imidazoleglycerol-phosphate dehydratase HisB"/>
    <property type="match status" value="1"/>
</dbReference>
<dbReference type="Proteomes" id="UP000469125">
    <property type="component" value="Unassembled WGS sequence"/>
</dbReference>
<dbReference type="Gene3D" id="3.30.230.40">
    <property type="entry name" value="Imidazole glycerol phosphate dehydratase, domain 1"/>
    <property type="match status" value="2"/>
</dbReference>
<evidence type="ECO:0000313" key="8">
    <source>
        <dbReference type="EMBL" id="MUK89795.1"/>
    </source>
</evidence>
<accession>A0A6N8FK07</accession>
<sequence>MRSYSASRKTTETNISLDFSIDGNGNATIETGVGFFDHMLILFTRHGLFDLTISCQGDLDVDQHHTVEDIGIVLGQAFAKSIGNKEGINRYATINTPMDEALSSVTIDISGRPYLVFHVEGMKDKIGNFDTELVEEFFRAFVNQANITLHINLEYGKNSHHIVESIFKGFGRALDEASKKNPRIQGIPSTKGIL</sequence>
<dbReference type="Pfam" id="PF00475">
    <property type="entry name" value="IGPD"/>
    <property type="match status" value="1"/>
</dbReference>
<dbReference type="RefSeq" id="WP_155669961.1">
    <property type="nucleotide sequence ID" value="NZ_WOCA01000014.1"/>
</dbReference>
<dbReference type="EMBL" id="WOCA01000014">
    <property type="protein sequence ID" value="MUK89795.1"/>
    <property type="molecule type" value="Genomic_DNA"/>
</dbReference>
<evidence type="ECO:0000256" key="3">
    <source>
        <dbReference type="ARBA" id="ARBA00022605"/>
    </source>
</evidence>
<dbReference type="PANTHER" id="PTHR23133:SF2">
    <property type="entry name" value="IMIDAZOLEGLYCEROL-PHOSPHATE DEHYDRATASE"/>
    <property type="match status" value="1"/>
</dbReference>
<evidence type="ECO:0000256" key="1">
    <source>
        <dbReference type="ARBA" id="ARBA00005047"/>
    </source>
</evidence>
<dbReference type="UniPathway" id="UPA00031">
    <property type="reaction ID" value="UER00011"/>
</dbReference>
<dbReference type="GO" id="GO:0000105">
    <property type="term" value="P:L-histidine biosynthetic process"/>
    <property type="evidence" value="ECO:0007669"/>
    <property type="project" value="UniProtKB-UniRule"/>
</dbReference>
<dbReference type="AlphaFoldDB" id="A0A6N8FK07"/>
<comment type="catalytic activity">
    <reaction evidence="6 7">
        <text>D-erythro-1-(imidazol-4-yl)glycerol 3-phosphate = 3-(imidazol-4-yl)-2-oxopropyl phosphate + H2O</text>
        <dbReference type="Rhea" id="RHEA:11040"/>
        <dbReference type="ChEBI" id="CHEBI:15377"/>
        <dbReference type="ChEBI" id="CHEBI:57766"/>
        <dbReference type="ChEBI" id="CHEBI:58278"/>
        <dbReference type="EC" id="4.2.1.19"/>
    </reaction>
</comment>
<comment type="pathway">
    <text evidence="1 6 7">Amino-acid biosynthesis; L-histidine biosynthesis; L-histidine from 5-phospho-alpha-D-ribose 1-diphosphate: step 6/9.</text>
</comment>
<comment type="subcellular location">
    <subcellularLocation>
        <location evidence="6 7">Cytoplasm</location>
    </subcellularLocation>
</comment>
<dbReference type="InterPro" id="IPR020568">
    <property type="entry name" value="Ribosomal_Su5_D2-typ_SF"/>
</dbReference>
<proteinExistence type="inferred from homology"/>
<protein>
    <recommendedName>
        <fullName evidence="2 6">Imidazoleglycerol-phosphate dehydratase</fullName>
        <shortName evidence="6">IGPD</shortName>
        <ecNumber evidence="6 7">4.2.1.19</ecNumber>
    </recommendedName>
</protein>
<keyword evidence="4 6" id="KW-0368">Histidine biosynthesis</keyword>
<evidence type="ECO:0000313" key="9">
    <source>
        <dbReference type="Proteomes" id="UP000469125"/>
    </source>
</evidence>
<dbReference type="HAMAP" id="MF_00076">
    <property type="entry name" value="HisB"/>
    <property type="match status" value="1"/>
</dbReference>
<evidence type="ECO:0000256" key="2">
    <source>
        <dbReference type="ARBA" id="ARBA00016664"/>
    </source>
</evidence>
<keyword evidence="3 6" id="KW-0028">Amino-acid biosynthesis</keyword>
<keyword evidence="9" id="KW-1185">Reference proteome</keyword>
<evidence type="ECO:0000256" key="4">
    <source>
        <dbReference type="ARBA" id="ARBA00023102"/>
    </source>
</evidence>
<dbReference type="FunFam" id="3.30.230.40:FF:000001">
    <property type="entry name" value="Imidazoleglycerol-phosphate dehydratase HisB"/>
    <property type="match status" value="1"/>
</dbReference>
<dbReference type="NCBIfam" id="NF002107">
    <property type="entry name" value="PRK00951.1-2"/>
    <property type="match status" value="1"/>
</dbReference>
<evidence type="ECO:0000256" key="6">
    <source>
        <dbReference type="HAMAP-Rule" id="MF_00076"/>
    </source>
</evidence>
<comment type="similarity">
    <text evidence="6 7">Belongs to the imidazoleglycerol-phosphate dehydratase family.</text>
</comment>